<reference evidence="1" key="1">
    <citation type="submission" date="2020-10" db="EMBL/GenBank/DDBJ databases">
        <authorList>
            <person name="Castelo-Branco R."/>
            <person name="Eusebio N."/>
            <person name="Adriana R."/>
            <person name="Vieira A."/>
            <person name="Brugerolle De Fraissinette N."/>
            <person name="Rezende De Castro R."/>
            <person name="Schneider M.P."/>
            <person name="Vasconcelos V."/>
            <person name="Leao P.N."/>
        </authorList>
    </citation>
    <scope>NUCLEOTIDE SEQUENCE</scope>
    <source>
        <strain evidence="1">LEGE 11467</strain>
    </source>
</reference>
<dbReference type="RefSeq" id="WP_264321890.1">
    <property type="nucleotide sequence ID" value="NZ_JADEXN010000232.1"/>
</dbReference>
<comment type="caution">
    <text evidence="1">The sequence shown here is derived from an EMBL/GenBank/DDBJ whole genome shotgun (WGS) entry which is preliminary data.</text>
</comment>
<gene>
    <name evidence="1" type="ORF">IQ235_12955</name>
</gene>
<protein>
    <submittedName>
        <fullName evidence="1">Uncharacterized protein</fullName>
    </submittedName>
</protein>
<accession>A0A928W1S5</accession>
<dbReference type="EMBL" id="JADEXN010000232">
    <property type="protein sequence ID" value="MBE9041690.1"/>
    <property type="molecule type" value="Genomic_DNA"/>
</dbReference>
<name>A0A928W1S5_9CYAN</name>
<dbReference type="Proteomes" id="UP000621799">
    <property type="component" value="Unassembled WGS sequence"/>
</dbReference>
<sequence length="72" mass="8346">MTMVEVLQPSLDRIGQRGGQNRLRVEDQLLMTLQYGGTKSKVLRQVRSSFRTADTDRNLRLWVPFVLVGNWL</sequence>
<evidence type="ECO:0000313" key="2">
    <source>
        <dbReference type="Proteomes" id="UP000621799"/>
    </source>
</evidence>
<evidence type="ECO:0000313" key="1">
    <source>
        <dbReference type="EMBL" id="MBE9041690.1"/>
    </source>
</evidence>
<organism evidence="1 2">
    <name type="scientific">Zarconia navalis LEGE 11467</name>
    <dbReference type="NCBI Taxonomy" id="1828826"/>
    <lineage>
        <taxon>Bacteria</taxon>
        <taxon>Bacillati</taxon>
        <taxon>Cyanobacteriota</taxon>
        <taxon>Cyanophyceae</taxon>
        <taxon>Oscillatoriophycideae</taxon>
        <taxon>Oscillatoriales</taxon>
        <taxon>Oscillatoriales incertae sedis</taxon>
        <taxon>Zarconia</taxon>
        <taxon>Zarconia navalis</taxon>
    </lineage>
</organism>
<keyword evidence="2" id="KW-1185">Reference proteome</keyword>
<proteinExistence type="predicted"/>
<dbReference type="AlphaFoldDB" id="A0A928W1S5"/>